<dbReference type="InterPro" id="IPR008197">
    <property type="entry name" value="WAP_dom"/>
</dbReference>
<feature type="disulfide bond" evidence="2">
    <location>
        <begin position="163"/>
        <end position="173"/>
    </location>
</feature>
<keyword evidence="7" id="KW-1185">Reference proteome</keyword>
<gene>
    <name evidence="6" type="ORF">EGW08_023302</name>
</gene>
<reference evidence="6 7" key="1">
    <citation type="submission" date="2019-01" db="EMBL/GenBank/DDBJ databases">
        <title>A draft genome assembly of the solar-powered sea slug Elysia chlorotica.</title>
        <authorList>
            <person name="Cai H."/>
            <person name="Li Q."/>
            <person name="Fang X."/>
            <person name="Li J."/>
            <person name="Curtis N.E."/>
            <person name="Altenburger A."/>
            <person name="Shibata T."/>
            <person name="Feng M."/>
            <person name="Maeda T."/>
            <person name="Schwartz J.A."/>
            <person name="Shigenobu S."/>
            <person name="Lundholm N."/>
            <person name="Nishiyama T."/>
            <person name="Yang H."/>
            <person name="Hasebe M."/>
            <person name="Li S."/>
            <person name="Pierce S.K."/>
            <person name="Wang J."/>
        </authorList>
    </citation>
    <scope>NUCLEOTIDE SEQUENCE [LARGE SCALE GENOMIC DNA]</scope>
    <source>
        <strain evidence="6">EC2010</strain>
        <tissue evidence="6">Whole organism of an adult</tissue>
    </source>
</reference>
<evidence type="ECO:0000256" key="2">
    <source>
        <dbReference type="PROSITE-ProRule" id="PRU00076"/>
    </source>
</evidence>
<keyword evidence="2" id="KW-0245">EGF-like domain</keyword>
<dbReference type="CDD" id="cd00054">
    <property type="entry name" value="EGF_CA"/>
    <property type="match status" value="1"/>
</dbReference>
<dbReference type="SMART" id="SM00179">
    <property type="entry name" value="EGF_CA"/>
    <property type="match status" value="1"/>
</dbReference>
<feature type="domain" description="EGF-like" evidence="4">
    <location>
        <begin position="159"/>
        <end position="194"/>
    </location>
</feature>
<evidence type="ECO:0000256" key="3">
    <source>
        <dbReference type="SAM" id="SignalP"/>
    </source>
</evidence>
<proteinExistence type="predicted"/>
<protein>
    <recommendedName>
        <fullName evidence="8">EGF-like domain-containing protein</fullName>
    </recommendedName>
</protein>
<feature type="chain" id="PRO_5018774454" description="EGF-like domain-containing protein" evidence="3">
    <location>
        <begin position="44"/>
        <end position="211"/>
    </location>
</feature>
<keyword evidence="1 2" id="KW-1015">Disulfide bond</keyword>
<evidence type="ECO:0000313" key="6">
    <source>
        <dbReference type="EMBL" id="RUS68939.1"/>
    </source>
</evidence>
<feature type="disulfide bond" evidence="2">
    <location>
        <begin position="184"/>
        <end position="193"/>
    </location>
</feature>
<dbReference type="InterPro" id="IPR036645">
    <property type="entry name" value="Elafin-like_sf"/>
</dbReference>
<feature type="disulfide bond" evidence="2">
    <location>
        <begin position="81"/>
        <end position="90"/>
    </location>
</feature>
<dbReference type="GO" id="GO:0030414">
    <property type="term" value="F:peptidase inhibitor activity"/>
    <property type="evidence" value="ECO:0007669"/>
    <property type="project" value="InterPro"/>
</dbReference>
<feature type="signal peptide" evidence="3">
    <location>
        <begin position="1"/>
        <end position="43"/>
    </location>
</feature>
<accession>A0A3S1AQA8</accession>
<dbReference type="STRING" id="188477.A0A3S1AQA8"/>
<dbReference type="SMART" id="SM00181">
    <property type="entry name" value="EGF"/>
    <property type="match status" value="2"/>
</dbReference>
<keyword evidence="3" id="KW-0732">Signal</keyword>
<feature type="non-terminal residue" evidence="6">
    <location>
        <position position="211"/>
    </location>
</feature>
<evidence type="ECO:0000313" key="7">
    <source>
        <dbReference type="Proteomes" id="UP000271974"/>
    </source>
</evidence>
<dbReference type="EMBL" id="RQTK01001915">
    <property type="protein sequence ID" value="RUS68939.1"/>
    <property type="molecule type" value="Genomic_DNA"/>
</dbReference>
<comment type="caution">
    <text evidence="6">The sequence shown here is derived from an EMBL/GenBank/DDBJ whole genome shotgun (WGS) entry which is preliminary data.</text>
</comment>
<dbReference type="Proteomes" id="UP000271974">
    <property type="component" value="Unassembled WGS sequence"/>
</dbReference>
<dbReference type="SUPFAM" id="SSF57196">
    <property type="entry name" value="EGF/Laminin"/>
    <property type="match status" value="2"/>
</dbReference>
<feature type="domain" description="EGF-like" evidence="4">
    <location>
        <begin position="55"/>
        <end position="91"/>
    </location>
</feature>
<dbReference type="SMART" id="SM00217">
    <property type="entry name" value="WAP"/>
    <property type="match status" value="1"/>
</dbReference>
<comment type="caution">
    <text evidence="2">Lacks conserved residue(s) required for the propagation of feature annotation.</text>
</comment>
<dbReference type="GO" id="GO:0005509">
    <property type="term" value="F:calcium ion binding"/>
    <property type="evidence" value="ECO:0007669"/>
    <property type="project" value="InterPro"/>
</dbReference>
<name>A0A3S1AQA8_ELYCH</name>
<dbReference type="Pfam" id="PF00095">
    <property type="entry name" value="WAP"/>
    <property type="match status" value="1"/>
</dbReference>
<dbReference type="OrthoDB" id="6072771at2759"/>
<sequence>MRHSSPQLSSSFIIVPTNKMAMCIPLSVLHLVALVLLFTQVLADSQPGVPYLAGQEDPCSGYICLNGGRCVSKSGQAVCACPNGYTGTICQTILSVMIKEGACPPVPADASGNCLGYLCSNDAVCPGSEKCCPTACSTSVCAAPISSLDQSSSRPGSTIPSVCDGYCLNNGVCTEAGGVASCACTGGFSGDRCDVTAPQPISKPGVCPNLP</sequence>
<dbReference type="PROSITE" id="PS01186">
    <property type="entry name" value="EGF_2"/>
    <property type="match status" value="2"/>
</dbReference>
<dbReference type="PROSITE" id="PS00022">
    <property type="entry name" value="EGF_1"/>
    <property type="match status" value="2"/>
</dbReference>
<dbReference type="Gene3D" id="2.10.25.10">
    <property type="entry name" value="Laminin"/>
    <property type="match status" value="2"/>
</dbReference>
<dbReference type="PROSITE" id="PS51390">
    <property type="entry name" value="WAP"/>
    <property type="match status" value="1"/>
</dbReference>
<dbReference type="InterPro" id="IPR001881">
    <property type="entry name" value="EGF-like_Ca-bd_dom"/>
</dbReference>
<dbReference type="GO" id="GO:0005576">
    <property type="term" value="C:extracellular region"/>
    <property type="evidence" value="ECO:0007669"/>
    <property type="project" value="InterPro"/>
</dbReference>
<dbReference type="PROSITE" id="PS50026">
    <property type="entry name" value="EGF_3"/>
    <property type="match status" value="2"/>
</dbReference>
<dbReference type="InterPro" id="IPR000742">
    <property type="entry name" value="EGF"/>
</dbReference>
<evidence type="ECO:0000259" key="5">
    <source>
        <dbReference type="PROSITE" id="PS51390"/>
    </source>
</evidence>
<dbReference type="Pfam" id="PF00008">
    <property type="entry name" value="EGF"/>
    <property type="match status" value="1"/>
</dbReference>
<dbReference type="Gene3D" id="4.10.75.10">
    <property type="entry name" value="Elafin-like"/>
    <property type="match status" value="1"/>
</dbReference>
<feature type="domain" description="WAP" evidence="5">
    <location>
        <begin position="96"/>
        <end position="145"/>
    </location>
</feature>
<evidence type="ECO:0000259" key="4">
    <source>
        <dbReference type="PROSITE" id="PS50026"/>
    </source>
</evidence>
<evidence type="ECO:0000256" key="1">
    <source>
        <dbReference type="ARBA" id="ARBA00023157"/>
    </source>
</evidence>
<evidence type="ECO:0008006" key="8">
    <source>
        <dbReference type="Google" id="ProtNLM"/>
    </source>
</evidence>
<organism evidence="6 7">
    <name type="scientific">Elysia chlorotica</name>
    <name type="common">Eastern emerald elysia</name>
    <name type="synonym">Sea slug</name>
    <dbReference type="NCBI Taxonomy" id="188477"/>
    <lineage>
        <taxon>Eukaryota</taxon>
        <taxon>Metazoa</taxon>
        <taxon>Spiralia</taxon>
        <taxon>Lophotrochozoa</taxon>
        <taxon>Mollusca</taxon>
        <taxon>Gastropoda</taxon>
        <taxon>Heterobranchia</taxon>
        <taxon>Euthyneura</taxon>
        <taxon>Panpulmonata</taxon>
        <taxon>Sacoglossa</taxon>
        <taxon>Placobranchoidea</taxon>
        <taxon>Plakobranchidae</taxon>
        <taxon>Elysia</taxon>
    </lineage>
</organism>
<dbReference type="AlphaFoldDB" id="A0A3S1AQA8"/>
<dbReference type="SUPFAM" id="SSF57256">
    <property type="entry name" value="Elafin-like"/>
    <property type="match status" value="1"/>
</dbReference>